<evidence type="ECO:0000259" key="7">
    <source>
        <dbReference type="SMART" id="SM01370"/>
    </source>
</evidence>
<evidence type="ECO:0000256" key="1">
    <source>
        <dbReference type="ARBA" id="ARBA00004123"/>
    </source>
</evidence>
<evidence type="ECO:0000256" key="4">
    <source>
        <dbReference type="ARBA" id="ARBA00023163"/>
    </source>
</evidence>
<feature type="compositionally biased region" description="Acidic residues" evidence="6">
    <location>
        <begin position="491"/>
        <end position="530"/>
    </location>
</feature>
<keyword evidence="5" id="KW-0539">Nucleus</keyword>
<comment type="subcellular location">
    <subcellularLocation>
        <location evidence="1">Nucleus</location>
    </subcellularLocation>
</comment>
<feature type="compositionally biased region" description="Gly residues" evidence="6">
    <location>
        <begin position="105"/>
        <end position="136"/>
    </location>
</feature>
<dbReference type="SMART" id="SM01370">
    <property type="entry name" value="TAFII55_N"/>
    <property type="match status" value="1"/>
</dbReference>
<sequence length="601" mass="64397">MSDSSGFPSGMYPQPIGSFSGGVSSSTASGASLPLLGTSTLPKATTYVGGQQFPAVSASGITNLAAAAAAAAAISSPKKAAAGAGAAATKTGKRPYKKSGANSKRGGGGGGRGGGSAGGQGVRAGGGGAGGSGVGGDGDKDSDDDEDEPEVSIEEQFILRLPPGEMCDRFREKVIAREIDESVNLKFKDSRRGTFMFEGLIFPTKLVDLPNIIEAQKTLNGKQMYKIADISQMLIIDGTPEPQPPRASNADGNFSRLPLPPMKPSEYTWPDGLSMALKNVRRRRFRKRVSKAAVEGVENEIERLLHEDALAEEVQYDIREQVDGMEEGMDQFDFSDDGEGMGATPAPDERGNQNSDMDMMYDEEMMEEEEEEEEDDDDADEMMDEFQRDLEREMEKNSSGEDEDDDNGTPTPKPTSQPQKPGANAGTIGAGSSSSSTGAVKSGSAGSSLPNLHATQIDIRNASGSGAASSMAASGAGLSSRIAEKQKKSEDEEDEDDEEEDDEEDDDEEDEDDDDDDSGSDEDDDDDEDDKEKAQLEKMLKDEIKELNGKIRENQDKLNSAPNEILKKRFGSILDTLRKELELKTMQLEETKEHAKDKKKQ</sequence>
<feature type="compositionally biased region" description="Basic and acidic residues" evidence="6">
    <location>
        <begin position="385"/>
        <end position="399"/>
    </location>
</feature>
<name>A0A9P5VLC4_9FUNG</name>
<comment type="caution">
    <text evidence="8">The sequence shown here is derived from an EMBL/GenBank/DDBJ whole genome shotgun (WGS) entry which is preliminary data.</text>
</comment>
<dbReference type="InterPro" id="IPR037817">
    <property type="entry name" value="TAF7"/>
</dbReference>
<dbReference type="EMBL" id="JAAAUY010000394">
    <property type="protein sequence ID" value="KAF9330478.1"/>
    <property type="molecule type" value="Genomic_DNA"/>
</dbReference>
<keyword evidence="4" id="KW-0804">Transcription</keyword>
<feature type="region of interest" description="Disordered" evidence="6">
    <location>
        <begin position="463"/>
        <end position="541"/>
    </location>
</feature>
<evidence type="ECO:0000313" key="8">
    <source>
        <dbReference type="EMBL" id="KAF9330478.1"/>
    </source>
</evidence>
<feature type="compositionally biased region" description="Acidic residues" evidence="6">
    <location>
        <begin position="359"/>
        <end position="384"/>
    </location>
</feature>
<feature type="compositionally biased region" description="Low complexity" evidence="6">
    <location>
        <begin position="463"/>
        <end position="480"/>
    </location>
</feature>
<feature type="compositionally biased region" description="Acidic residues" evidence="6">
    <location>
        <begin position="329"/>
        <end position="339"/>
    </location>
</feature>
<accession>A0A9P5VLC4</accession>
<dbReference type="Proteomes" id="UP000696485">
    <property type="component" value="Unassembled WGS sequence"/>
</dbReference>
<dbReference type="GO" id="GO:0051123">
    <property type="term" value="P:RNA polymerase II preinitiation complex assembly"/>
    <property type="evidence" value="ECO:0007669"/>
    <property type="project" value="TreeGrafter"/>
</dbReference>
<evidence type="ECO:0000313" key="9">
    <source>
        <dbReference type="Proteomes" id="UP000696485"/>
    </source>
</evidence>
<feature type="compositionally biased region" description="Low complexity" evidence="6">
    <location>
        <begin position="79"/>
        <end position="90"/>
    </location>
</feature>
<dbReference type="GO" id="GO:0005669">
    <property type="term" value="C:transcription factor TFIID complex"/>
    <property type="evidence" value="ECO:0007669"/>
    <property type="project" value="InterPro"/>
</dbReference>
<keyword evidence="9" id="KW-1185">Reference proteome</keyword>
<dbReference type="GO" id="GO:0016251">
    <property type="term" value="F:RNA polymerase II general transcription initiation factor activity"/>
    <property type="evidence" value="ECO:0007669"/>
    <property type="project" value="TreeGrafter"/>
</dbReference>
<dbReference type="PANTHER" id="PTHR12228:SF0">
    <property type="entry name" value="TATA-BOX BINDING PROTEIN ASSOCIATED FACTOR 7"/>
    <property type="match status" value="1"/>
</dbReference>
<dbReference type="AlphaFoldDB" id="A0A9P5VLC4"/>
<dbReference type="Pfam" id="PF04658">
    <property type="entry name" value="TAFII55_N"/>
    <property type="match status" value="1"/>
</dbReference>
<keyword evidence="3" id="KW-0805">Transcription regulation</keyword>
<gene>
    <name evidence="8" type="ORF">BG006_006558</name>
</gene>
<proteinExistence type="inferred from homology"/>
<evidence type="ECO:0000256" key="5">
    <source>
        <dbReference type="ARBA" id="ARBA00023242"/>
    </source>
</evidence>
<evidence type="ECO:0000256" key="6">
    <source>
        <dbReference type="SAM" id="MobiDB-lite"/>
    </source>
</evidence>
<organism evidence="8 9">
    <name type="scientific">Podila minutissima</name>
    <dbReference type="NCBI Taxonomy" id="64525"/>
    <lineage>
        <taxon>Eukaryota</taxon>
        <taxon>Fungi</taxon>
        <taxon>Fungi incertae sedis</taxon>
        <taxon>Mucoromycota</taxon>
        <taxon>Mortierellomycotina</taxon>
        <taxon>Mortierellomycetes</taxon>
        <taxon>Mortierellales</taxon>
        <taxon>Mortierellaceae</taxon>
        <taxon>Podila</taxon>
    </lineage>
</organism>
<evidence type="ECO:0000256" key="2">
    <source>
        <dbReference type="ARBA" id="ARBA00009368"/>
    </source>
</evidence>
<feature type="compositionally biased region" description="Acidic residues" evidence="6">
    <location>
        <begin position="140"/>
        <end position="153"/>
    </location>
</feature>
<dbReference type="CDD" id="cd08047">
    <property type="entry name" value="TAF7"/>
    <property type="match status" value="1"/>
</dbReference>
<protein>
    <recommendedName>
        <fullName evidence="7">TAFII55 protein conserved region domain-containing protein</fullName>
    </recommendedName>
</protein>
<dbReference type="PANTHER" id="PTHR12228">
    <property type="entry name" value="TRANSCRIPTION INITIATION FACTOR TFIID 55 KD SUBUNIT-RELATED"/>
    <property type="match status" value="1"/>
</dbReference>
<feature type="region of interest" description="Disordered" evidence="6">
    <location>
        <begin position="79"/>
        <end position="153"/>
    </location>
</feature>
<dbReference type="InterPro" id="IPR006751">
    <property type="entry name" value="TAFII55_prot_cons_reg"/>
</dbReference>
<comment type="similarity">
    <text evidence="2">Belongs to the TAF7 family.</text>
</comment>
<feature type="compositionally biased region" description="Low complexity" evidence="6">
    <location>
        <begin position="414"/>
        <end position="448"/>
    </location>
</feature>
<feature type="compositionally biased region" description="Basic and acidic residues" evidence="6">
    <location>
        <begin position="531"/>
        <end position="541"/>
    </location>
</feature>
<feature type="domain" description="TAFII55 protein conserved region" evidence="7">
    <location>
        <begin position="153"/>
        <end position="313"/>
    </location>
</feature>
<evidence type="ECO:0000256" key="3">
    <source>
        <dbReference type="ARBA" id="ARBA00023015"/>
    </source>
</evidence>
<reference evidence="8" key="1">
    <citation type="journal article" date="2020" name="Fungal Divers.">
        <title>Resolving the Mortierellaceae phylogeny through synthesis of multi-gene phylogenetics and phylogenomics.</title>
        <authorList>
            <person name="Vandepol N."/>
            <person name="Liber J."/>
            <person name="Desiro A."/>
            <person name="Na H."/>
            <person name="Kennedy M."/>
            <person name="Barry K."/>
            <person name="Grigoriev I.V."/>
            <person name="Miller A.N."/>
            <person name="O'Donnell K."/>
            <person name="Stajich J.E."/>
            <person name="Bonito G."/>
        </authorList>
    </citation>
    <scope>NUCLEOTIDE SEQUENCE</scope>
    <source>
        <strain evidence="8">NVP1</strain>
    </source>
</reference>
<feature type="region of interest" description="Disordered" evidence="6">
    <location>
        <begin position="329"/>
        <end position="451"/>
    </location>
</feature>